<gene>
    <name evidence="3" type="ORF">H9Q16_09280</name>
</gene>
<evidence type="ECO:0000259" key="2">
    <source>
        <dbReference type="SMART" id="SM01008"/>
    </source>
</evidence>
<dbReference type="SMART" id="SM01008">
    <property type="entry name" value="Ald_Xan_dh_C"/>
    <property type="match status" value="1"/>
</dbReference>
<dbReference type="InterPro" id="IPR000674">
    <property type="entry name" value="Ald_Oxase/Xan_DH_a/b"/>
</dbReference>
<dbReference type="InterPro" id="IPR036856">
    <property type="entry name" value="Ald_Oxase/Xan_DH_a/b_sf"/>
</dbReference>
<keyword evidence="1" id="KW-0812">Transmembrane</keyword>
<evidence type="ECO:0000313" key="4">
    <source>
        <dbReference type="Proteomes" id="UP000635142"/>
    </source>
</evidence>
<dbReference type="GO" id="GO:0016491">
    <property type="term" value="F:oxidoreductase activity"/>
    <property type="evidence" value="ECO:0007669"/>
    <property type="project" value="InterPro"/>
</dbReference>
<dbReference type="RefSeq" id="WP_191075021.1">
    <property type="nucleotide sequence ID" value="NZ_JACTAG010000001.1"/>
</dbReference>
<keyword evidence="4" id="KW-1185">Reference proteome</keyword>
<keyword evidence="1" id="KW-1133">Transmembrane helix</keyword>
<dbReference type="PIRSF" id="PIRSF036389">
    <property type="entry name" value="IOR_B"/>
    <property type="match status" value="1"/>
</dbReference>
<dbReference type="Gene3D" id="3.90.1170.50">
    <property type="entry name" value="Aldehyde oxidase/xanthine dehydrogenase, a/b hammerhead"/>
    <property type="match status" value="1"/>
</dbReference>
<organism evidence="3 4">
    <name type="scientific">Sulfitobacter aestuariivivens</name>
    <dbReference type="NCBI Taxonomy" id="2766981"/>
    <lineage>
        <taxon>Bacteria</taxon>
        <taxon>Pseudomonadati</taxon>
        <taxon>Pseudomonadota</taxon>
        <taxon>Alphaproteobacteria</taxon>
        <taxon>Rhodobacterales</taxon>
        <taxon>Roseobacteraceae</taxon>
        <taxon>Sulfitobacter</taxon>
    </lineage>
</organism>
<feature type="domain" description="Aldehyde oxidase/xanthine dehydrogenase a/b hammerhead" evidence="2">
    <location>
        <begin position="240"/>
        <end position="317"/>
    </location>
</feature>
<protein>
    <submittedName>
        <fullName evidence="3">Xanthine dehydrogenase family protein molybdopterin-binding subunit</fullName>
    </submittedName>
</protein>
<dbReference type="InterPro" id="IPR052516">
    <property type="entry name" value="N-heterocyclic_Hydroxylase"/>
</dbReference>
<accession>A0A927D614</accession>
<dbReference type="EMBL" id="JACTAG010000001">
    <property type="protein sequence ID" value="MBD3664112.1"/>
    <property type="molecule type" value="Genomic_DNA"/>
</dbReference>
<evidence type="ECO:0000313" key="3">
    <source>
        <dbReference type="EMBL" id="MBD3664112.1"/>
    </source>
</evidence>
<feature type="transmembrane region" description="Helical" evidence="1">
    <location>
        <begin position="12"/>
        <end position="30"/>
    </location>
</feature>
<dbReference type="Pfam" id="PF02738">
    <property type="entry name" value="MoCoBD_1"/>
    <property type="match status" value="1"/>
</dbReference>
<reference evidence="3" key="1">
    <citation type="submission" date="2020-08" db="EMBL/GenBank/DDBJ databases">
        <title>Sulfitobacter aestuariivivens sp. nov., isolated from a tidal flat.</title>
        <authorList>
            <person name="Park S."/>
            <person name="Yoon J.-H."/>
        </authorList>
    </citation>
    <scope>NUCLEOTIDE SEQUENCE</scope>
    <source>
        <strain evidence="3">TSTF-M16</strain>
    </source>
</reference>
<dbReference type="Gene3D" id="3.30.365.10">
    <property type="entry name" value="Aldehyde oxidase/xanthine dehydrogenase, molybdopterin binding domain"/>
    <property type="match status" value="4"/>
</dbReference>
<sequence>MGRARTIARRTFLTGAVAIAGGVAFGTYLVRRDPQNPLADGLGPGAATFNPWVKIDAQKITLITPHADIGQGAVHMQATLLAEELDLDLGQFDTEFGEPAPAYHNTALAGEGTPYRITDQGVVARGTLATIGGLAKIIGLQGTGGSSSVADSFDKLRAAGATARETLKLAAAQKHGVEGADLTTKSGAVILPDGTAIPYVDLAADAAAIDPVRDVPLRAASDWRLIGKPTQRSDIRAKSTGTLSYAIDLQLDGMVHAAVRLSPRRSGVRSFDAEAARTMRGVVDVFPITNGLAVLADNTWRAFRAAEAIDVTWQDAAYPAEQADHWKAVEASFTDAHLDTSLRDDGDVESALAADAVRAEYRVPYVAHAPLEPMMALVRVTDDQVEVWTAHQLPRVLQQQVAGVTGHKSGQVVLHNQYAGGSFGNRLECEYVAVAAEIANQVRGTPVKMTFRREEDFAQDFPRPLGMMRGAGDVDSGQVRALALDIASPSPIGSMIGRLGLPQAGPDIQIPAGAWNAPYGIENFRVRAYATPGVAPVSSWRSVGASGAGFFIEGFLDEVIHAAGADPLEERLRLCDWDVARGTLEAVAEMSNWGESLPEGKGRGVAMVESFGVPVAEVVEVTDTPDGIRIDKVWVAADVGTVVDPVNFENNVQGAVVWGLGHAMNSEITYSDGMAEQSNYHAAEGMRLYQAPQIMVRGLETHFAVRGIGEPPVPPAAPALANAIFAATGMRLREMPFNRHVRFI</sequence>
<dbReference type="SUPFAM" id="SSF56003">
    <property type="entry name" value="Molybdenum cofactor-binding domain"/>
    <property type="match status" value="2"/>
</dbReference>
<keyword evidence="1" id="KW-0472">Membrane</keyword>
<dbReference type="PANTHER" id="PTHR47495:SF1">
    <property type="entry name" value="BLL3820 PROTEIN"/>
    <property type="match status" value="1"/>
</dbReference>
<proteinExistence type="predicted"/>
<dbReference type="PANTHER" id="PTHR47495">
    <property type="entry name" value="ALDEHYDE DEHYDROGENASE"/>
    <property type="match status" value="1"/>
</dbReference>
<dbReference type="Proteomes" id="UP000635142">
    <property type="component" value="Unassembled WGS sequence"/>
</dbReference>
<dbReference type="SUPFAM" id="SSF54665">
    <property type="entry name" value="CO dehydrogenase molybdoprotein N-domain-like"/>
    <property type="match status" value="1"/>
</dbReference>
<dbReference type="AlphaFoldDB" id="A0A927D614"/>
<dbReference type="InterPro" id="IPR046867">
    <property type="entry name" value="AldOxase/xan_DH_MoCoBD2"/>
</dbReference>
<dbReference type="InterPro" id="IPR008274">
    <property type="entry name" value="AldOxase/xan_DH_MoCoBD1"/>
</dbReference>
<dbReference type="Pfam" id="PF20256">
    <property type="entry name" value="MoCoBD_2"/>
    <property type="match status" value="1"/>
</dbReference>
<comment type="caution">
    <text evidence="3">The sequence shown here is derived from an EMBL/GenBank/DDBJ whole genome shotgun (WGS) entry which is preliminary data.</text>
</comment>
<evidence type="ECO:0000256" key="1">
    <source>
        <dbReference type="SAM" id="Phobius"/>
    </source>
</evidence>
<dbReference type="InterPro" id="IPR037165">
    <property type="entry name" value="AldOxase/xan_DH_Mopterin-bd_sf"/>
</dbReference>
<name>A0A927D614_9RHOB</name>
<dbReference type="InterPro" id="IPR012368">
    <property type="entry name" value="OxRdtase_Mopterin-bd_su_IorB"/>
</dbReference>